<feature type="active site" evidence="3">
    <location>
        <position position="93"/>
    </location>
</feature>
<dbReference type="CDD" id="cd05471">
    <property type="entry name" value="pepsin_like"/>
    <property type="match status" value="1"/>
</dbReference>
<sequence length="396" mass="40859">MVRIIQAVALLTMAVAGLAAPTKKGPVTLSMTRFNKNPSWRNAVKSDKARIDSFPKTHLKKRTTSLPAVNEDFSYVVTVGVGSPAQDFTLIVDTGSSNTWVGAGTTYNPSASNTSKNTGDSVSVSYGSGSFSGEEYIDTVTLGSLTLTGQSIGSASSATGFSGVDGIVGFGPDDLTTGTVSNTGTVPTIVDTAYSEGLISSKIIGVSFAPINGSSTIVSNGEITFGGVDSSKYTGSITYIPITSSSPASNYWGIDVSSITYGSTSLQSTSVAGIVDTGTTLIYIPDSAYNAFLEATEGSLDSTTGLVKIPSSSYSGLQNVNFNIGGTTFSLSPAQYIVPQDQVATFGGSAGNYYSYISSVGIRTGGVNFILGQKFLENYYSVYDTDNARVGLATAA</sequence>
<dbReference type="InterPro" id="IPR033121">
    <property type="entry name" value="PEPTIDASE_A1"/>
</dbReference>
<keyword evidence="4" id="KW-0378">Hydrolase</keyword>
<keyword evidence="5" id="KW-0732">Signal</keyword>
<dbReference type="SUPFAM" id="SSF50630">
    <property type="entry name" value="Acid proteases"/>
    <property type="match status" value="1"/>
</dbReference>
<name>A0A261XSP6_9FUNG</name>
<organism evidence="7 8">
    <name type="scientific">Bifiguratus adelaidae</name>
    <dbReference type="NCBI Taxonomy" id="1938954"/>
    <lineage>
        <taxon>Eukaryota</taxon>
        <taxon>Fungi</taxon>
        <taxon>Fungi incertae sedis</taxon>
        <taxon>Mucoromycota</taxon>
        <taxon>Mucoromycotina</taxon>
        <taxon>Endogonomycetes</taxon>
        <taxon>Endogonales</taxon>
        <taxon>Endogonales incertae sedis</taxon>
        <taxon>Bifiguratus</taxon>
    </lineage>
</organism>
<dbReference type="PROSITE" id="PS00141">
    <property type="entry name" value="ASP_PROTEASE"/>
    <property type="match status" value="2"/>
</dbReference>
<evidence type="ECO:0000256" key="3">
    <source>
        <dbReference type="PIRSR" id="PIRSR601461-1"/>
    </source>
</evidence>
<dbReference type="InterPro" id="IPR021109">
    <property type="entry name" value="Peptidase_aspartic_dom_sf"/>
</dbReference>
<dbReference type="InterPro" id="IPR001969">
    <property type="entry name" value="Aspartic_peptidase_AS"/>
</dbReference>
<accession>A0A261XSP6</accession>
<evidence type="ECO:0000256" key="5">
    <source>
        <dbReference type="SAM" id="SignalP"/>
    </source>
</evidence>
<evidence type="ECO:0000256" key="1">
    <source>
        <dbReference type="ARBA" id="ARBA00007447"/>
    </source>
</evidence>
<reference evidence="7 8" key="1">
    <citation type="journal article" date="2017" name="Mycologia">
        <title>Bifiguratus adelaidae, gen. et sp. nov., a new member of Mucoromycotina in endophytic and soil-dwelling habitats.</title>
        <authorList>
            <person name="Torres-Cruz T.J."/>
            <person name="Billingsley Tobias T.L."/>
            <person name="Almatruk M."/>
            <person name="Hesse C."/>
            <person name="Kuske C.R."/>
            <person name="Desiro A."/>
            <person name="Benucci G.M."/>
            <person name="Bonito G."/>
            <person name="Stajich J.E."/>
            <person name="Dunlap C."/>
            <person name="Arnold A.E."/>
            <person name="Porras-Alfaro A."/>
        </authorList>
    </citation>
    <scope>NUCLEOTIDE SEQUENCE [LARGE SCALE GENOMIC DNA]</scope>
    <source>
        <strain evidence="7 8">AZ0501</strain>
    </source>
</reference>
<dbReference type="GO" id="GO:0004190">
    <property type="term" value="F:aspartic-type endopeptidase activity"/>
    <property type="evidence" value="ECO:0007669"/>
    <property type="project" value="UniProtKB-KW"/>
</dbReference>
<dbReference type="Pfam" id="PF00026">
    <property type="entry name" value="Asp"/>
    <property type="match status" value="1"/>
</dbReference>
<dbReference type="Proteomes" id="UP000242875">
    <property type="component" value="Unassembled WGS sequence"/>
</dbReference>
<keyword evidence="8" id="KW-1185">Reference proteome</keyword>
<keyword evidence="2 4" id="KW-0064">Aspartyl protease</keyword>
<evidence type="ECO:0000256" key="4">
    <source>
        <dbReference type="RuleBase" id="RU000454"/>
    </source>
</evidence>
<evidence type="ECO:0000256" key="2">
    <source>
        <dbReference type="ARBA" id="ARBA00022750"/>
    </source>
</evidence>
<dbReference type="InterPro" id="IPR001461">
    <property type="entry name" value="Aspartic_peptidase_A1"/>
</dbReference>
<dbReference type="GO" id="GO:0006508">
    <property type="term" value="P:proteolysis"/>
    <property type="evidence" value="ECO:0007669"/>
    <property type="project" value="UniProtKB-KW"/>
</dbReference>
<dbReference type="PANTHER" id="PTHR47966:SF51">
    <property type="entry name" value="BETA-SITE APP-CLEAVING ENZYME, ISOFORM A-RELATED"/>
    <property type="match status" value="1"/>
</dbReference>
<dbReference type="InterPro" id="IPR034164">
    <property type="entry name" value="Pepsin-like_dom"/>
</dbReference>
<dbReference type="OrthoDB" id="660550at2759"/>
<feature type="signal peptide" evidence="5">
    <location>
        <begin position="1"/>
        <end position="19"/>
    </location>
</feature>
<evidence type="ECO:0000313" key="7">
    <source>
        <dbReference type="EMBL" id="OZJ01397.1"/>
    </source>
</evidence>
<protein>
    <recommendedName>
        <fullName evidence="6">Peptidase A1 domain-containing protein</fullName>
    </recommendedName>
</protein>
<dbReference type="Gene3D" id="2.40.70.10">
    <property type="entry name" value="Acid Proteases"/>
    <property type="match status" value="2"/>
</dbReference>
<dbReference type="EMBL" id="MVBO01000407">
    <property type="protein sequence ID" value="OZJ01397.1"/>
    <property type="molecule type" value="Genomic_DNA"/>
</dbReference>
<dbReference type="AlphaFoldDB" id="A0A261XSP6"/>
<evidence type="ECO:0000259" key="6">
    <source>
        <dbReference type="PROSITE" id="PS51767"/>
    </source>
</evidence>
<feature type="domain" description="Peptidase A1" evidence="6">
    <location>
        <begin position="75"/>
        <end position="393"/>
    </location>
</feature>
<comment type="similarity">
    <text evidence="1 4">Belongs to the peptidase A1 family.</text>
</comment>
<keyword evidence="4" id="KW-0645">Protease</keyword>
<proteinExistence type="inferred from homology"/>
<comment type="caution">
    <text evidence="7">The sequence shown here is derived from an EMBL/GenBank/DDBJ whole genome shotgun (WGS) entry which is preliminary data.</text>
</comment>
<evidence type="ECO:0000313" key="8">
    <source>
        <dbReference type="Proteomes" id="UP000242875"/>
    </source>
</evidence>
<dbReference type="PANTHER" id="PTHR47966">
    <property type="entry name" value="BETA-SITE APP-CLEAVING ENZYME, ISOFORM A-RELATED"/>
    <property type="match status" value="1"/>
</dbReference>
<feature type="chain" id="PRO_5011994878" description="Peptidase A1 domain-containing protein" evidence="5">
    <location>
        <begin position="20"/>
        <end position="396"/>
    </location>
</feature>
<gene>
    <name evidence="7" type="ORF">BZG36_05764</name>
</gene>
<feature type="active site" evidence="3">
    <location>
        <position position="276"/>
    </location>
</feature>
<dbReference type="PRINTS" id="PR00792">
    <property type="entry name" value="PEPSIN"/>
</dbReference>
<dbReference type="PROSITE" id="PS51767">
    <property type="entry name" value="PEPTIDASE_A1"/>
    <property type="match status" value="1"/>
</dbReference>